<evidence type="ECO:0000313" key="9">
    <source>
        <dbReference type="EMBL" id="MEJ8568984.1"/>
    </source>
</evidence>
<dbReference type="Pfam" id="PF00708">
    <property type="entry name" value="Acylphosphatase"/>
    <property type="match status" value="1"/>
</dbReference>
<dbReference type="PANTHER" id="PTHR47268:SF4">
    <property type="entry name" value="ACYLPHOSPHATASE"/>
    <property type="match status" value="1"/>
</dbReference>
<feature type="region of interest" description="Disordered" evidence="7">
    <location>
        <begin position="72"/>
        <end position="91"/>
    </location>
</feature>
<evidence type="ECO:0000256" key="7">
    <source>
        <dbReference type="SAM" id="MobiDB-lite"/>
    </source>
</evidence>
<dbReference type="InterPro" id="IPR020456">
    <property type="entry name" value="Acylphosphatase"/>
</dbReference>
<keyword evidence="10" id="KW-1185">Reference proteome</keyword>
<dbReference type="SUPFAM" id="SSF54975">
    <property type="entry name" value="Acylphosphatase/BLUF domain-like"/>
    <property type="match status" value="1"/>
</dbReference>
<feature type="compositionally biased region" description="Basic and acidic residues" evidence="7">
    <location>
        <begin position="73"/>
        <end position="82"/>
    </location>
</feature>
<dbReference type="Proteomes" id="UP001359886">
    <property type="component" value="Unassembled WGS sequence"/>
</dbReference>
<evidence type="ECO:0000313" key="10">
    <source>
        <dbReference type="Proteomes" id="UP001359886"/>
    </source>
</evidence>
<evidence type="ECO:0000256" key="5">
    <source>
        <dbReference type="PROSITE-ProRule" id="PRU00520"/>
    </source>
</evidence>
<dbReference type="PROSITE" id="PS51160">
    <property type="entry name" value="ACYLPHOSPHATASE_3"/>
    <property type="match status" value="1"/>
</dbReference>
<evidence type="ECO:0000256" key="1">
    <source>
        <dbReference type="ARBA" id="ARBA00005614"/>
    </source>
</evidence>
<feature type="domain" description="Acylphosphatase-like" evidence="8">
    <location>
        <begin position="6"/>
        <end position="91"/>
    </location>
</feature>
<evidence type="ECO:0000256" key="3">
    <source>
        <dbReference type="ARBA" id="ARBA00015991"/>
    </source>
</evidence>
<accession>A0AAW9RJ10</accession>
<dbReference type="RefSeq" id="WP_354696302.1">
    <property type="nucleotide sequence ID" value="NZ_JAZHOG010000010.1"/>
</dbReference>
<dbReference type="PROSITE" id="PS00150">
    <property type="entry name" value="ACYLPHOSPHATASE_1"/>
    <property type="match status" value="1"/>
</dbReference>
<protein>
    <recommendedName>
        <fullName evidence="3 5">acylphosphatase</fullName>
        <ecNumber evidence="2 5">3.6.1.7</ecNumber>
    </recommendedName>
</protein>
<dbReference type="PANTHER" id="PTHR47268">
    <property type="entry name" value="ACYLPHOSPHATASE"/>
    <property type="match status" value="1"/>
</dbReference>
<name>A0AAW9RJ10_9GAMM</name>
<sequence>MSDRPCRRFRVTGRVQGVWFRASTRREAERLGLSGRAVNLADGSVEVVAAGPQAALDALAAWLRRGPPMARVESVDAEDHPDPGMQGFETG</sequence>
<gene>
    <name evidence="9" type="ORF">V3330_15230</name>
</gene>
<dbReference type="AlphaFoldDB" id="A0AAW9RJ10"/>
<dbReference type="EMBL" id="JAZHOG010000010">
    <property type="protein sequence ID" value="MEJ8568984.1"/>
    <property type="molecule type" value="Genomic_DNA"/>
</dbReference>
<evidence type="ECO:0000256" key="6">
    <source>
        <dbReference type="RuleBase" id="RU004168"/>
    </source>
</evidence>
<evidence type="ECO:0000256" key="2">
    <source>
        <dbReference type="ARBA" id="ARBA00012150"/>
    </source>
</evidence>
<keyword evidence="5" id="KW-0378">Hydrolase</keyword>
<dbReference type="EC" id="3.6.1.7" evidence="2 5"/>
<comment type="similarity">
    <text evidence="1 6">Belongs to the acylphosphatase family.</text>
</comment>
<proteinExistence type="inferred from homology"/>
<comment type="catalytic activity">
    <reaction evidence="4 5">
        <text>an acyl phosphate + H2O = a carboxylate + phosphate + H(+)</text>
        <dbReference type="Rhea" id="RHEA:14965"/>
        <dbReference type="ChEBI" id="CHEBI:15377"/>
        <dbReference type="ChEBI" id="CHEBI:15378"/>
        <dbReference type="ChEBI" id="CHEBI:29067"/>
        <dbReference type="ChEBI" id="CHEBI:43474"/>
        <dbReference type="ChEBI" id="CHEBI:59918"/>
        <dbReference type="EC" id="3.6.1.7"/>
    </reaction>
</comment>
<evidence type="ECO:0000256" key="4">
    <source>
        <dbReference type="ARBA" id="ARBA00047645"/>
    </source>
</evidence>
<comment type="caution">
    <text evidence="9">The sequence shown here is derived from an EMBL/GenBank/DDBJ whole genome shotgun (WGS) entry which is preliminary data.</text>
</comment>
<dbReference type="InterPro" id="IPR017968">
    <property type="entry name" value="Acylphosphatase_CS"/>
</dbReference>
<feature type="active site" evidence="5">
    <location>
        <position position="21"/>
    </location>
</feature>
<reference evidence="9 10" key="1">
    <citation type="submission" date="2024-02" db="EMBL/GenBank/DDBJ databases">
        <title>A novel Wenzhouxiangellaceae bacterium, isolated from coastal sediments.</title>
        <authorList>
            <person name="Du Z.-J."/>
            <person name="Ye Y.-Q."/>
            <person name="Zhang X.-Y."/>
        </authorList>
    </citation>
    <scope>NUCLEOTIDE SEQUENCE [LARGE SCALE GENOMIC DNA]</scope>
    <source>
        <strain evidence="9 10">CH-27</strain>
    </source>
</reference>
<feature type="active site" evidence="5">
    <location>
        <position position="39"/>
    </location>
</feature>
<dbReference type="InterPro" id="IPR036046">
    <property type="entry name" value="Acylphosphatase-like_dom_sf"/>
</dbReference>
<dbReference type="Gene3D" id="3.30.70.100">
    <property type="match status" value="1"/>
</dbReference>
<organism evidence="9 10">
    <name type="scientific">Elongatibacter sediminis</name>
    <dbReference type="NCBI Taxonomy" id="3119006"/>
    <lineage>
        <taxon>Bacteria</taxon>
        <taxon>Pseudomonadati</taxon>
        <taxon>Pseudomonadota</taxon>
        <taxon>Gammaproteobacteria</taxon>
        <taxon>Chromatiales</taxon>
        <taxon>Wenzhouxiangellaceae</taxon>
        <taxon>Elongatibacter</taxon>
    </lineage>
</organism>
<evidence type="ECO:0000259" key="8">
    <source>
        <dbReference type="PROSITE" id="PS51160"/>
    </source>
</evidence>
<dbReference type="GO" id="GO:0003998">
    <property type="term" value="F:acylphosphatase activity"/>
    <property type="evidence" value="ECO:0007669"/>
    <property type="project" value="UniProtKB-EC"/>
</dbReference>
<dbReference type="InterPro" id="IPR001792">
    <property type="entry name" value="Acylphosphatase-like_dom"/>
</dbReference>